<dbReference type="Proteomes" id="UP000470876">
    <property type="component" value="Unassembled WGS sequence"/>
</dbReference>
<gene>
    <name evidence="3" type="ORF">GV789_13785</name>
    <name evidence="4" type="ORF">GV794_23850</name>
</gene>
<sequence length="449" mass="46954">MVSDTDSDVNADGPSRAVSAWTTGLVCVSIVACGVIAGGLLHEPEPELTTTPPTTTAPPEPVEHTYVTPSVTYPTQIPGCVTVDPPTEGGLFGWAAVDEFGYDNPAFPWFSGPKAVAMSAAVHDALPEGVVLDFAPIDDSLFFQPILGDETTEFDPFTNARASLRRGEHAGSLSVSVRPSDDPIPPCVAGQLDERRHLADTTVVDTEDSWSETDGVRTFSRSATAYLPDGSMVIASATDAPDGSEPTGTVPLTIDELVQLVTVPGVRVTAAVPPGTPQPPESCSVSVMGERTPQIDEATARRLDAVLSAIPMEGLVLDRPLGQLLPGGSATGGLCQTVRVTAGGQPTRLRVSIATEQPLPAETARPSYGDRMVSDRRLPDGSVVEIRESHFGSSSGTGPVTQHMSRTVTVTRPSGTEIQVISTADSPTEPLPVAQLEAIALAPGLEVRR</sequence>
<name>A0A6P1D4I4_9NOCA</name>
<dbReference type="AlphaFoldDB" id="A0A6P1D4I4"/>
<keyword evidence="2" id="KW-1133">Transmembrane helix</keyword>
<dbReference type="RefSeq" id="WP_163829105.1">
    <property type="nucleotide sequence ID" value="NZ_JAAGUX010000060.1"/>
</dbReference>
<protein>
    <submittedName>
        <fullName evidence="3">Uncharacterized protein</fullName>
    </submittedName>
</protein>
<keyword evidence="6" id="KW-1185">Reference proteome</keyword>
<reference evidence="5 6" key="1">
    <citation type="submission" date="2020-01" db="EMBL/GenBank/DDBJ databases">
        <title>Genetics and antimicrobial susceptibilities of Nocardia species isolated from the soil; a comparison with species isolated from humans.</title>
        <authorList>
            <person name="Carrasco G."/>
            <person name="Monzon S."/>
            <person name="Sansegundo M."/>
            <person name="Garcia E."/>
            <person name="Garrido N."/>
            <person name="Medina M.J."/>
            <person name="Villalon P."/>
            <person name="Ramirez-Arocha A.C."/>
            <person name="Jimenez P."/>
            <person name="Cuesta I."/>
            <person name="Valdezate S."/>
        </authorList>
    </citation>
    <scope>NUCLEOTIDE SEQUENCE [LARGE SCALE GENOMIC DNA]</scope>
    <source>
        <strain evidence="3 5">CNM20110639</strain>
        <strain evidence="4 6">CNM20110649</strain>
    </source>
</reference>
<comment type="caution">
    <text evidence="3">The sequence shown here is derived from an EMBL/GenBank/DDBJ whole genome shotgun (WGS) entry which is preliminary data.</text>
</comment>
<feature type="transmembrane region" description="Helical" evidence="2">
    <location>
        <begin position="20"/>
        <end position="41"/>
    </location>
</feature>
<evidence type="ECO:0000313" key="3">
    <source>
        <dbReference type="EMBL" id="NEW45515.1"/>
    </source>
</evidence>
<dbReference type="Proteomes" id="UP000468928">
    <property type="component" value="Unassembled WGS sequence"/>
</dbReference>
<accession>A0A6P1D4I4</accession>
<dbReference type="EMBL" id="JAAGUZ010000032">
    <property type="protein sequence ID" value="NEW45515.1"/>
    <property type="molecule type" value="Genomic_DNA"/>
</dbReference>
<keyword evidence="2" id="KW-0812">Transmembrane</keyword>
<organism evidence="3 5">
    <name type="scientific">Nocardia cyriacigeorgica</name>
    <dbReference type="NCBI Taxonomy" id="135487"/>
    <lineage>
        <taxon>Bacteria</taxon>
        <taxon>Bacillati</taxon>
        <taxon>Actinomycetota</taxon>
        <taxon>Actinomycetes</taxon>
        <taxon>Mycobacteriales</taxon>
        <taxon>Nocardiaceae</taxon>
        <taxon>Nocardia</taxon>
    </lineage>
</organism>
<evidence type="ECO:0000313" key="4">
    <source>
        <dbReference type="EMBL" id="NEW58655.1"/>
    </source>
</evidence>
<feature type="region of interest" description="Disordered" evidence="1">
    <location>
        <begin position="43"/>
        <end position="62"/>
    </location>
</feature>
<evidence type="ECO:0000256" key="1">
    <source>
        <dbReference type="SAM" id="MobiDB-lite"/>
    </source>
</evidence>
<evidence type="ECO:0000256" key="2">
    <source>
        <dbReference type="SAM" id="Phobius"/>
    </source>
</evidence>
<evidence type="ECO:0000313" key="5">
    <source>
        <dbReference type="Proteomes" id="UP000468928"/>
    </source>
</evidence>
<keyword evidence="2" id="KW-0472">Membrane</keyword>
<proteinExistence type="predicted"/>
<dbReference type="EMBL" id="JAAGUX010000060">
    <property type="protein sequence ID" value="NEW58655.1"/>
    <property type="molecule type" value="Genomic_DNA"/>
</dbReference>
<evidence type="ECO:0000313" key="6">
    <source>
        <dbReference type="Proteomes" id="UP000470876"/>
    </source>
</evidence>